<dbReference type="EMBL" id="RKQG01000002">
    <property type="protein sequence ID" value="RPE28878.1"/>
    <property type="molecule type" value="Genomic_DNA"/>
</dbReference>
<reference evidence="5 6" key="1">
    <citation type="submission" date="2018-11" db="EMBL/GenBank/DDBJ databases">
        <title>Sequencing the genomes of 1000 actinobacteria strains.</title>
        <authorList>
            <person name="Klenk H.-P."/>
        </authorList>
    </citation>
    <scope>NUCLEOTIDE SEQUENCE [LARGE SCALE GENOMIC DNA]</scope>
    <source>
        <strain evidence="3 6">DSM 44780</strain>
        <strain evidence="4 5">DSM 44781</strain>
    </source>
</reference>
<accession>A0A3N4R648</accession>
<dbReference type="Proteomes" id="UP000266906">
    <property type="component" value="Unassembled WGS sequence"/>
</dbReference>
<feature type="compositionally biased region" description="Pro residues" evidence="1">
    <location>
        <begin position="1"/>
        <end position="15"/>
    </location>
</feature>
<dbReference type="AlphaFoldDB" id="A0A3N4R648"/>
<evidence type="ECO:0000313" key="5">
    <source>
        <dbReference type="Proteomes" id="UP000266906"/>
    </source>
</evidence>
<evidence type="ECO:0008006" key="7">
    <source>
        <dbReference type="Google" id="ProtNLM"/>
    </source>
</evidence>
<keyword evidence="2" id="KW-1133">Transmembrane helix</keyword>
<protein>
    <recommendedName>
        <fullName evidence="7">Toxin-antitoxin system, toxin component</fullName>
    </recommendedName>
</protein>
<keyword evidence="2" id="KW-0812">Transmembrane</keyword>
<accession>A0A8G1XCH1</accession>
<evidence type="ECO:0000313" key="3">
    <source>
        <dbReference type="EMBL" id="ROR37684.1"/>
    </source>
</evidence>
<dbReference type="RefSeq" id="WP_123561755.1">
    <property type="nucleotide sequence ID" value="NZ_JBEYIY010000016.1"/>
</dbReference>
<comment type="caution">
    <text evidence="4">The sequence shown here is derived from an EMBL/GenBank/DDBJ whole genome shotgun (WGS) entry which is preliminary data.</text>
</comment>
<organism evidence="4 5">
    <name type="scientific">Kitasatospora cineracea</name>
    <dbReference type="NCBI Taxonomy" id="88074"/>
    <lineage>
        <taxon>Bacteria</taxon>
        <taxon>Bacillati</taxon>
        <taxon>Actinomycetota</taxon>
        <taxon>Actinomycetes</taxon>
        <taxon>Kitasatosporales</taxon>
        <taxon>Streptomycetaceae</taxon>
        <taxon>Kitasatospora</taxon>
    </lineage>
</organism>
<gene>
    <name evidence="4" type="ORF">EDD38_6024</name>
    <name evidence="3" type="ORF">EDD39_5836</name>
</gene>
<keyword evidence="5" id="KW-1185">Reference proteome</keyword>
<dbReference type="EMBL" id="RJVJ01000002">
    <property type="protein sequence ID" value="ROR37684.1"/>
    <property type="molecule type" value="Genomic_DNA"/>
</dbReference>
<feature type="region of interest" description="Disordered" evidence="1">
    <location>
        <begin position="1"/>
        <end position="28"/>
    </location>
</feature>
<dbReference type="Proteomes" id="UP000267408">
    <property type="component" value="Unassembled WGS sequence"/>
</dbReference>
<evidence type="ECO:0000313" key="4">
    <source>
        <dbReference type="EMBL" id="RPE28878.1"/>
    </source>
</evidence>
<sequence>MSVPVPPLSADPSAPPAGAEPGPGGAPAGPGFHPGPFCRFCGSMPAVQATVRGHQGFLVMMRFLRLPGPFCRDCGTATVRRMTANSLWQGWWGVASMVINPVTMLMNLVTWLKLRKLPAPVPGAPGTPMPTGRPLYLRPQVLGLLVPLALVGAIVYSVQQDPEYAAVGDCVHNSGTTFSPDVSVVDCGSSDADFRVVGRFSTSTTSACKAVPEAQVGYWVEKGSTSYTLCLAHLTH</sequence>
<evidence type="ECO:0000313" key="6">
    <source>
        <dbReference type="Proteomes" id="UP000267408"/>
    </source>
</evidence>
<feature type="transmembrane region" description="Helical" evidence="2">
    <location>
        <begin position="91"/>
        <end position="114"/>
    </location>
</feature>
<proteinExistence type="predicted"/>
<feature type="transmembrane region" description="Helical" evidence="2">
    <location>
        <begin position="135"/>
        <end position="156"/>
    </location>
</feature>
<name>A0A3N4R648_9ACTN</name>
<keyword evidence="2" id="KW-0472">Membrane</keyword>
<evidence type="ECO:0000256" key="1">
    <source>
        <dbReference type="SAM" id="MobiDB-lite"/>
    </source>
</evidence>
<dbReference type="OrthoDB" id="3298677at2"/>
<evidence type="ECO:0000256" key="2">
    <source>
        <dbReference type="SAM" id="Phobius"/>
    </source>
</evidence>